<dbReference type="AlphaFoldDB" id="A0A2S6NBM5"/>
<gene>
    <name evidence="1" type="ORF">CCR94_07350</name>
</gene>
<evidence type="ECO:0000313" key="1">
    <source>
        <dbReference type="EMBL" id="PPQ32013.1"/>
    </source>
</evidence>
<accession>A0A2S6NBM5</accession>
<dbReference type="EMBL" id="NHSJ01000045">
    <property type="protein sequence ID" value="PPQ32013.1"/>
    <property type="molecule type" value="Genomic_DNA"/>
</dbReference>
<reference evidence="1 2" key="1">
    <citation type="journal article" date="2018" name="Arch. Microbiol.">
        <title>New insights into the metabolic potential of the phototrophic purple bacterium Rhodopila globiformis DSM 161(T) from its draft genome sequence and evidence for a vanadium-dependent nitrogenase.</title>
        <authorList>
            <person name="Imhoff J.F."/>
            <person name="Rahn T."/>
            <person name="Kunzel S."/>
            <person name="Neulinger S.C."/>
        </authorList>
    </citation>
    <scope>NUCLEOTIDE SEQUENCE [LARGE SCALE GENOMIC DNA]</scope>
    <source>
        <strain evidence="1 2">DSM 16996</strain>
    </source>
</reference>
<dbReference type="RefSeq" id="WP_104507230.1">
    <property type="nucleotide sequence ID" value="NZ_JACIGC010000016.1"/>
</dbReference>
<dbReference type="OrthoDB" id="9782559at2"/>
<comment type="caution">
    <text evidence="1">The sequence shown here is derived from an EMBL/GenBank/DDBJ whole genome shotgun (WGS) entry which is preliminary data.</text>
</comment>
<name>A0A2S6NBM5_9HYPH</name>
<protein>
    <recommendedName>
        <fullName evidence="3">DUF1614 domain-containing protein</fullName>
    </recommendedName>
</protein>
<evidence type="ECO:0000313" key="2">
    <source>
        <dbReference type="Proteomes" id="UP000239089"/>
    </source>
</evidence>
<proteinExistence type="predicted"/>
<keyword evidence="2" id="KW-1185">Reference proteome</keyword>
<sequence>MAAHSAYLHYIPLAWPFLAILALCLGLLLLLVQIRILRFAYMSLGVSSGWALALLAASLLGSSIDIPIAELSGGDLVAPGDVSFLGMRYPVPEFIDEPGVVLAINVGGALIPTLLSLYLMATRGIWGRALVTTAVITVICHMLAQPVRGVGIALPIFVPPIAAALVAAIVSWEELAPLAYVGGSLGVLLGADVLNLGLLSTLGAPVASIGGAGTFDGIFVTGLLAALLASLSRISEKWPPVFG</sequence>
<evidence type="ECO:0008006" key="3">
    <source>
        <dbReference type="Google" id="ProtNLM"/>
    </source>
</evidence>
<dbReference type="Pfam" id="PF07758">
    <property type="entry name" value="DUF1614"/>
    <property type="match status" value="1"/>
</dbReference>
<dbReference type="InterPro" id="IPR011672">
    <property type="entry name" value="DUF1614"/>
</dbReference>
<dbReference type="Proteomes" id="UP000239089">
    <property type="component" value="Unassembled WGS sequence"/>
</dbReference>
<organism evidence="1 2">
    <name type="scientific">Rhodoblastus sphagnicola</name>
    <dbReference type="NCBI Taxonomy" id="333368"/>
    <lineage>
        <taxon>Bacteria</taxon>
        <taxon>Pseudomonadati</taxon>
        <taxon>Pseudomonadota</taxon>
        <taxon>Alphaproteobacteria</taxon>
        <taxon>Hyphomicrobiales</taxon>
        <taxon>Rhodoblastaceae</taxon>
        <taxon>Rhodoblastus</taxon>
    </lineage>
</organism>